<dbReference type="Proteomes" id="UP000046393">
    <property type="component" value="Unplaced"/>
</dbReference>
<dbReference type="PROSITE" id="PS50940">
    <property type="entry name" value="CHIT_BIND_II"/>
    <property type="match status" value="1"/>
</dbReference>
<dbReference type="AlphaFoldDB" id="A0A0N5A922"/>
<dbReference type="SUPFAM" id="SSF57625">
    <property type="entry name" value="Invertebrate chitin-binding proteins"/>
    <property type="match status" value="1"/>
</dbReference>
<sequence length="247" mass="27161">MKSVHLINVLIFVISCLNVAFAKLSSYGLGERCEIARRYATEPCSGVYLICKPGYYLAFQNCPTNQIFDPEMQRCVYSNKRCSQNKGNIAFGKAELEVGVARVKDTVKQQTSASVLKSQSGSVSSSRFSNGKKQSSAVAVDEIVNEKSAGDWPTVGGNNAAVAGPSLAVNTPMVVSEDESWPVIGVDEFSGLAYSSPYSLSVVSGPIARPFRQGFRDRFIVPLRPRRLRFMTFMPRRTNVFDQFRTA</sequence>
<reference evidence="4" key="1">
    <citation type="submission" date="2017-02" db="UniProtKB">
        <authorList>
            <consortium name="WormBaseParasite"/>
        </authorList>
    </citation>
    <scope>IDENTIFICATION</scope>
</reference>
<organism evidence="3 4">
    <name type="scientific">Syphacia muris</name>
    <dbReference type="NCBI Taxonomy" id="451379"/>
    <lineage>
        <taxon>Eukaryota</taxon>
        <taxon>Metazoa</taxon>
        <taxon>Ecdysozoa</taxon>
        <taxon>Nematoda</taxon>
        <taxon>Chromadorea</taxon>
        <taxon>Rhabditida</taxon>
        <taxon>Spirurina</taxon>
        <taxon>Oxyuridomorpha</taxon>
        <taxon>Oxyuroidea</taxon>
        <taxon>Oxyuridae</taxon>
        <taxon>Syphacia</taxon>
    </lineage>
</organism>
<accession>A0A0N5A922</accession>
<dbReference type="GO" id="GO:0008061">
    <property type="term" value="F:chitin binding"/>
    <property type="evidence" value="ECO:0007669"/>
    <property type="project" value="InterPro"/>
</dbReference>
<protein>
    <submittedName>
        <fullName evidence="4">Chitin-binding type-2 domain-containing protein</fullName>
    </submittedName>
</protein>
<name>A0A0N5A922_9BILA</name>
<feature type="signal peptide" evidence="1">
    <location>
        <begin position="1"/>
        <end position="22"/>
    </location>
</feature>
<dbReference type="InterPro" id="IPR002557">
    <property type="entry name" value="Chitin-bd_dom"/>
</dbReference>
<evidence type="ECO:0000256" key="1">
    <source>
        <dbReference type="SAM" id="SignalP"/>
    </source>
</evidence>
<proteinExistence type="predicted"/>
<dbReference type="SMART" id="SM00494">
    <property type="entry name" value="ChtBD2"/>
    <property type="match status" value="1"/>
</dbReference>
<feature type="domain" description="Chitin-binding type-2" evidence="2">
    <location>
        <begin position="30"/>
        <end position="84"/>
    </location>
</feature>
<feature type="chain" id="PRO_5005892869" evidence="1">
    <location>
        <begin position="23"/>
        <end position="247"/>
    </location>
</feature>
<evidence type="ECO:0000313" key="4">
    <source>
        <dbReference type="WBParaSite" id="SMUV_0000058601-mRNA-1"/>
    </source>
</evidence>
<evidence type="ECO:0000313" key="3">
    <source>
        <dbReference type="Proteomes" id="UP000046393"/>
    </source>
</evidence>
<evidence type="ECO:0000259" key="2">
    <source>
        <dbReference type="PROSITE" id="PS50940"/>
    </source>
</evidence>
<dbReference type="WBParaSite" id="SMUV_0000058601-mRNA-1">
    <property type="protein sequence ID" value="SMUV_0000058601-mRNA-1"/>
    <property type="gene ID" value="SMUV_0000058601"/>
</dbReference>
<dbReference type="GO" id="GO:0005576">
    <property type="term" value="C:extracellular region"/>
    <property type="evidence" value="ECO:0007669"/>
    <property type="project" value="InterPro"/>
</dbReference>
<keyword evidence="1" id="KW-0732">Signal</keyword>
<dbReference type="InterPro" id="IPR036508">
    <property type="entry name" value="Chitin-bd_dom_sf"/>
</dbReference>
<dbReference type="PROSITE" id="PS51257">
    <property type="entry name" value="PROKAR_LIPOPROTEIN"/>
    <property type="match status" value="1"/>
</dbReference>
<keyword evidence="3" id="KW-1185">Reference proteome</keyword>